<sequence length="498" mass="56410">MGDVAQILGIKSESNAALEKVATPVSGNKPPLKKLTGMQREVLGLMESSYRGHHAFYPSIPKQSLQQKWKAHKSIPAIKWKKLSFQNPARKDLPGENCPESSNERGPLILQHWVKAHNSGMEYTFARFNVTCVTTTYTNEEYVNCIEKYTDPLMKPWTRSQTDLLFQLCQQYDLRWFVIADRWFTYTQHDDVAPSTWTLEDLKYRYYELTRVLATYREKQNIADKAIKLDPQCNEAALSECPKNGSAPTAAIPSEESRPVQGSVSLSIDPQFSFNLLYEKQRKSQLERAFRRSIEEEKEIQALNEELRDLEQQLKKTAGKMDAKKKKELAVASLSAREFPVGVFLRSICVTNCPIKGKMLKKMQAVLRELGIPARPMPTQNVCEMFDTLRKDIVGLLSLRKHLEMKQKELSTLQNRYRSLTGETYEPVGIHPLKQADLETTILQGGLGEVEASQVSVNDTPTTFAGKAMKQAGKTARNASKRRNSAAIGSGFKRNKKA</sequence>
<dbReference type="InterPro" id="IPR001005">
    <property type="entry name" value="SANT/Myb"/>
</dbReference>
<keyword evidence="2" id="KW-0156">Chromatin regulator</keyword>
<keyword evidence="6" id="KW-0175">Coiled coil</keyword>
<dbReference type="InterPro" id="IPR032563">
    <property type="entry name" value="DAMP1_SANT-like"/>
</dbReference>
<dbReference type="EMBL" id="CAIX01000113">
    <property type="protein sequence ID" value="CCI45976.1"/>
    <property type="molecule type" value="Genomic_DNA"/>
</dbReference>
<keyword evidence="3" id="KW-0805">Transcription regulation</keyword>
<name>A0A024GHL0_9STRA</name>
<feature type="region of interest" description="Disordered" evidence="7">
    <location>
        <begin position="472"/>
        <end position="498"/>
    </location>
</feature>
<dbReference type="AlphaFoldDB" id="A0A024GHL0"/>
<evidence type="ECO:0000256" key="5">
    <source>
        <dbReference type="ARBA" id="ARBA00023242"/>
    </source>
</evidence>
<dbReference type="InterPro" id="IPR008468">
    <property type="entry name" value="DMAP1"/>
</dbReference>
<protein>
    <recommendedName>
        <fullName evidence="8">Myb-like domain-containing protein</fullName>
    </recommendedName>
</protein>
<dbReference type="Proteomes" id="UP000053237">
    <property type="component" value="Unassembled WGS sequence"/>
</dbReference>
<evidence type="ECO:0000259" key="8">
    <source>
        <dbReference type="SMART" id="SM00717"/>
    </source>
</evidence>
<evidence type="ECO:0000256" key="2">
    <source>
        <dbReference type="ARBA" id="ARBA00022853"/>
    </source>
</evidence>
<dbReference type="OrthoDB" id="19740at2759"/>
<feature type="domain" description="Myb-like" evidence="8">
    <location>
        <begin position="153"/>
        <end position="212"/>
    </location>
</feature>
<dbReference type="Gene3D" id="1.10.10.60">
    <property type="entry name" value="Homeodomain-like"/>
    <property type="match status" value="1"/>
</dbReference>
<evidence type="ECO:0000256" key="7">
    <source>
        <dbReference type="SAM" id="MobiDB-lite"/>
    </source>
</evidence>
<dbReference type="GO" id="GO:0000122">
    <property type="term" value="P:negative regulation of transcription by RNA polymerase II"/>
    <property type="evidence" value="ECO:0007669"/>
    <property type="project" value="TreeGrafter"/>
</dbReference>
<feature type="coiled-coil region" evidence="6">
    <location>
        <begin position="396"/>
        <end position="423"/>
    </location>
</feature>
<dbReference type="STRING" id="65357.A0A024GHL0"/>
<dbReference type="Pfam" id="PF05499">
    <property type="entry name" value="DMAP1"/>
    <property type="match status" value="1"/>
</dbReference>
<reference evidence="9 10" key="1">
    <citation type="submission" date="2012-05" db="EMBL/GenBank/DDBJ databases">
        <title>Recombination and specialization in a pathogen metapopulation.</title>
        <authorList>
            <person name="Gardiner A."/>
            <person name="Kemen E."/>
            <person name="Schultz-Larsen T."/>
            <person name="MacLean D."/>
            <person name="Van Oosterhout C."/>
            <person name="Jones J.D.G."/>
        </authorList>
    </citation>
    <scope>NUCLEOTIDE SEQUENCE [LARGE SCALE GENOMIC DNA]</scope>
    <source>
        <strain evidence="9 10">Ac Nc2</strain>
    </source>
</reference>
<keyword evidence="5" id="KW-0539">Nucleus</keyword>
<dbReference type="PANTHER" id="PTHR12855:SF10">
    <property type="entry name" value="DNA METHYLTRANSFERASE 1-ASSOCIATED PROTEIN 1"/>
    <property type="match status" value="1"/>
</dbReference>
<keyword evidence="4" id="KW-0804">Transcription</keyword>
<dbReference type="GO" id="GO:0006281">
    <property type="term" value="P:DNA repair"/>
    <property type="evidence" value="ECO:0007669"/>
    <property type="project" value="InterPro"/>
</dbReference>
<evidence type="ECO:0000256" key="6">
    <source>
        <dbReference type="SAM" id="Coils"/>
    </source>
</evidence>
<organism evidence="9 10">
    <name type="scientific">Albugo candida</name>
    <dbReference type="NCBI Taxonomy" id="65357"/>
    <lineage>
        <taxon>Eukaryota</taxon>
        <taxon>Sar</taxon>
        <taxon>Stramenopiles</taxon>
        <taxon>Oomycota</taxon>
        <taxon>Peronosporomycetes</taxon>
        <taxon>Albuginales</taxon>
        <taxon>Albuginaceae</taxon>
        <taxon>Albugo</taxon>
    </lineage>
</organism>
<evidence type="ECO:0000313" key="9">
    <source>
        <dbReference type="EMBL" id="CCI45976.1"/>
    </source>
</evidence>
<dbReference type="InParanoid" id="A0A024GHL0"/>
<comment type="caution">
    <text evidence="9">The sequence shown here is derived from an EMBL/GenBank/DDBJ whole genome shotgun (WGS) entry which is preliminary data.</text>
</comment>
<evidence type="ECO:0000256" key="1">
    <source>
        <dbReference type="ARBA" id="ARBA00004123"/>
    </source>
</evidence>
<dbReference type="GO" id="GO:0006338">
    <property type="term" value="P:chromatin remodeling"/>
    <property type="evidence" value="ECO:0007669"/>
    <property type="project" value="InterPro"/>
</dbReference>
<dbReference type="FunCoup" id="A0A024GHL0">
    <property type="interactions" value="13"/>
</dbReference>
<comment type="subcellular location">
    <subcellularLocation>
        <location evidence="1">Nucleus</location>
    </subcellularLocation>
</comment>
<dbReference type="Pfam" id="PF16282">
    <property type="entry name" value="SANT_DAMP1_like"/>
    <property type="match status" value="1"/>
</dbReference>
<proteinExistence type="predicted"/>
<dbReference type="InterPro" id="IPR027109">
    <property type="entry name" value="Swc4/Dmap1"/>
</dbReference>
<dbReference type="GO" id="GO:0003714">
    <property type="term" value="F:transcription corepressor activity"/>
    <property type="evidence" value="ECO:0007669"/>
    <property type="project" value="TreeGrafter"/>
</dbReference>
<feature type="coiled-coil region" evidence="6">
    <location>
        <begin position="286"/>
        <end position="327"/>
    </location>
</feature>
<accession>A0A024GHL0</accession>
<dbReference type="GO" id="GO:0035267">
    <property type="term" value="C:NuA4 histone acetyltransferase complex"/>
    <property type="evidence" value="ECO:0007669"/>
    <property type="project" value="InterPro"/>
</dbReference>
<dbReference type="GO" id="GO:0000812">
    <property type="term" value="C:Swr1 complex"/>
    <property type="evidence" value="ECO:0007669"/>
    <property type="project" value="TreeGrafter"/>
</dbReference>
<evidence type="ECO:0000313" key="10">
    <source>
        <dbReference type="Proteomes" id="UP000053237"/>
    </source>
</evidence>
<keyword evidence="10" id="KW-1185">Reference proteome</keyword>
<dbReference type="SMART" id="SM00717">
    <property type="entry name" value="SANT"/>
    <property type="match status" value="1"/>
</dbReference>
<evidence type="ECO:0000256" key="4">
    <source>
        <dbReference type="ARBA" id="ARBA00023163"/>
    </source>
</evidence>
<evidence type="ECO:0000256" key="3">
    <source>
        <dbReference type="ARBA" id="ARBA00023015"/>
    </source>
</evidence>
<gene>
    <name evidence="9" type="ORF">BN9_068860</name>
</gene>
<dbReference type="PANTHER" id="PTHR12855">
    <property type="entry name" value="DNA METHYLTRANSFERASE 1-ASSOCIATED PROTEIN 1 FAMILY MEMBER"/>
    <property type="match status" value="1"/>
</dbReference>